<proteinExistence type="predicted"/>
<dbReference type="AlphaFoldDB" id="A0A1I1RPH0"/>
<dbReference type="EMBL" id="FOKQ01000066">
    <property type="protein sequence ID" value="SFD33463.1"/>
    <property type="molecule type" value="Genomic_DNA"/>
</dbReference>
<sequence length="458" mass="51683">MHGDDVASAGVSMTTELISKTTDVILEIIKIELDKERQRVNEKLQKIKANKLSGGEVSIKKLKSGGEIGMLPSFDKSDYKELVKRAKKLDIPIAGVQEKGKANTLSVFFNTKDKAALDSIVRDIVQEKLKQPTQAEKMITIEKTQVEGFQMYCGDHDIPVNFMEAKDGVKCIFNGAYEQQINQALENYRKMQKELSKISVEVVKEKGKPKIVVTDLNDGRKLTMNLCTKARLERMLNERMGFEPFKAAEVANVLAGRLTDEQKKFYYSSSKMVEQMDYFEKDIKLADDNILTEKFSFARMKFKDEKTPHLTITDSEGNFVVLSGASIRRDEVERNIRNYLKVTDSETIAALMAKAEKLGFAEKAVTLNFKNFVIERESQNSFTVTGGNTVLRLDLTDKESALKQLTDKFGISRGKAEKIFNKAKKQSVSMNTLQRAKAKIAKPTNPLTNKTRNRGARK</sequence>
<name>A0A1I1RPH0_RUMAL</name>
<accession>A0A1I1RPH0</accession>
<protein>
    <recommendedName>
        <fullName evidence="5">DUF3801 domain-containing protein</fullName>
    </recommendedName>
</protein>
<dbReference type="InterPro" id="IPR024234">
    <property type="entry name" value="DUF3801"/>
</dbReference>
<evidence type="ECO:0000313" key="4">
    <source>
        <dbReference type="Proteomes" id="UP000182192"/>
    </source>
</evidence>
<dbReference type="OrthoDB" id="1816505at2"/>
<evidence type="ECO:0000256" key="1">
    <source>
        <dbReference type="SAM" id="Coils"/>
    </source>
</evidence>
<reference evidence="3 4" key="1">
    <citation type="submission" date="2016-10" db="EMBL/GenBank/DDBJ databases">
        <authorList>
            <person name="de Groot N.N."/>
        </authorList>
    </citation>
    <scope>NUCLEOTIDE SEQUENCE [LARGE SCALE GENOMIC DNA]</scope>
    <source>
        <strain evidence="3 4">AR67</strain>
    </source>
</reference>
<feature type="region of interest" description="Disordered" evidence="2">
    <location>
        <begin position="433"/>
        <end position="458"/>
    </location>
</feature>
<gene>
    <name evidence="3" type="ORF">SAMN02910406_03694</name>
</gene>
<evidence type="ECO:0000313" key="3">
    <source>
        <dbReference type="EMBL" id="SFD33463.1"/>
    </source>
</evidence>
<evidence type="ECO:0000256" key="2">
    <source>
        <dbReference type="SAM" id="MobiDB-lite"/>
    </source>
</evidence>
<dbReference type="Pfam" id="PF12687">
    <property type="entry name" value="DUF3801"/>
    <property type="match status" value="1"/>
</dbReference>
<keyword evidence="1" id="KW-0175">Coiled coil</keyword>
<dbReference type="RefSeq" id="WP_074963411.1">
    <property type="nucleotide sequence ID" value="NZ_FOKQ01000066.1"/>
</dbReference>
<evidence type="ECO:0008006" key="5">
    <source>
        <dbReference type="Google" id="ProtNLM"/>
    </source>
</evidence>
<dbReference type="Proteomes" id="UP000182192">
    <property type="component" value="Unassembled WGS sequence"/>
</dbReference>
<feature type="coiled-coil region" evidence="1">
    <location>
        <begin position="174"/>
        <end position="201"/>
    </location>
</feature>
<organism evidence="3 4">
    <name type="scientific">Ruminococcus albus</name>
    <dbReference type="NCBI Taxonomy" id="1264"/>
    <lineage>
        <taxon>Bacteria</taxon>
        <taxon>Bacillati</taxon>
        <taxon>Bacillota</taxon>
        <taxon>Clostridia</taxon>
        <taxon>Eubacteriales</taxon>
        <taxon>Oscillospiraceae</taxon>
        <taxon>Ruminococcus</taxon>
    </lineage>
</organism>